<dbReference type="GeneID" id="41961496"/>
<keyword evidence="1" id="KW-1185">Reference proteome</keyword>
<dbReference type="KEGG" id="pgri:PgNI_06564"/>
<proteinExistence type="predicted"/>
<accession>A0A6P8B3T4</accession>
<sequence length="126" mass="13257">MATRATSYAGHQQPEEAESVLQVELSLGLTAAALLGLECAVDVSIVSTRTAHVVGVEGYRAHQLSTAVVAEICSIYPERNGAIVNAAVIALSRDRSLRVLGFVCVVGGPVWGVSIEKARSEFAHLI</sequence>
<reference evidence="2" key="2">
    <citation type="submission" date="2019-10" db="EMBL/GenBank/DDBJ databases">
        <authorList>
            <consortium name="NCBI Genome Project"/>
        </authorList>
    </citation>
    <scope>NUCLEOTIDE SEQUENCE</scope>
    <source>
        <strain evidence="2">NI907</strain>
    </source>
</reference>
<dbReference type="Gene3D" id="2.40.37.20">
    <property type="entry name" value="D-serine dehydratase-like domain"/>
    <property type="match status" value="1"/>
</dbReference>
<dbReference type="AlphaFoldDB" id="A0A6P8B3T4"/>
<gene>
    <name evidence="2" type="ORF">PgNI_06564</name>
</gene>
<protein>
    <submittedName>
        <fullName evidence="2">Uncharacterized protein</fullName>
    </submittedName>
</protein>
<evidence type="ECO:0000313" key="1">
    <source>
        <dbReference type="Proteomes" id="UP000515153"/>
    </source>
</evidence>
<name>A0A6P8B3T4_PYRGI</name>
<dbReference type="RefSeq" id="XP_030981823.1">
    <property type="nucleotide sequence ID" value="XM_031126587.1"/>
</dbReference>
<dbReference type="InterPro" id="IPR042208">
    <property type="entry name" value="D-ser_dehydrat-like_sf"/>
</dbReference>
<evidence type="ECO:0000313" key="2">
    <source>
        <dbReference type="RefSeq" id="XP_030981823.1"/>
    </source>
</evidence>
<reference evidence="1 2" key="1">
    <citation type="journal article" date="2019" name="Mol. Biol. Evol.">
        <title>Blast fungal genomes show frequent chromosomal changes, gene gains and losses, and effector gene turnover.</title>
        <authorList>
            <person name="Gomez Luciano L.B."/>
            <person name="Jason Tsai I."/>
            <person name="Chuma I."/>
            <person name="Tosa Y."/>
            <person name="Chen Y.H."/>
            <person name="Li J.Y."/>
            <person name="Li M.Y."/>
            <person name="Jade Lu M.Y."/>
            <person name="Nakayashiki H."/>
            <person name="Li W.H."/>
        </authorList>
    </citation>
    <scope>NUCLEOTIDE SEQUENCE [LARGE SCALE GENOMIC DNA]</scope>
    <source>
        <strain evidence="1 2">NI907</strain>
    </source>
</reference>
<reference evidence="2" key="3">
    <citation type="submission" date="2025-08" db="UniProtKB">
        <authorList>
            <consortium name="RefSeq"/>
        </authorList>
    </citation>
    <scope>IDENTIFICATION</scope>
    <source>
        <strain evidence="2">NI907</strain>
    </source>
</reference>
<dbReference type="Proteomes" id="UP000515153">
    <property type="component" value="Chromosome I"/>
</dbReference>
<organism evidence="1 2">
    <name type="scientific">Pyricularia grisea</name>
    <name type="common">Crabgrass-specific blast fungus</name>
    <name type="synonym">Magnaporthe grisea</name>
    <dbReference type="NCBI Taxonomy" id="148305"/>
    <lineage>
        <taxon>Eukaryota</taxon>
        <taxon>Fungi</taxon>
        <taxon>Dikarya</taxon>
        <taxon>Ascomycota</taxon>
        <taxon>Pezizomycotina</taxon>
        <taxon>Sordariomycetes</taxon>
        <taxon>Sordariomycetidae</taxon>
        <taxon>Magnaporthales</taxon>
        <taxon>Pyriculariaceae</taxon>
        <taxon>Pyricularia</taxon>
    </lineage>
</organism>